<evidence type="ECO:0000313" key="1">
    <source>
        <dbReference type="EMBL" id="AXG67077.1"/>
    </source>
</evidence>
<evidence type="ECO:0000313" key="2">
    <source>
        <dbReference type="Proteomes" id="UP000262440"/>
    </source>
</evidence>
<protein>
    <submittedName>
        <fullName evidence="1">Uncharacterized protein</fullName>
    </submittedName>
</protein>
<sequence>MYRQLSDDASSDEIRRYYEQIHRDAEAIMQQVWALRGWTVRWEWHNGICDDCEFVFDETGKCRGTKSDCIPQQMGIADRIDELKLFVSHTKKSVKISNKGDANPVEGKGRNLRLAYLDWLLNVEKRKAEERTCAAP</sequence>
<accession>A0A384ZXW9</accession>
<gene>
    <name evidence="1" type="ORF">AD1_033</name>
</gene>
<dbReference type="EMBL" id="MH460463">
    <property type="protein sequence ID" value="AXG67077.1"/>
    <property type="molecule type" value="Genomic_DNA"/>
</dbReference>
<dbReference type="Proteomes" id="UP000262440">
    <property type="component" value="Segment"/>
</dbReference>
<organism evidence="1 2">
    <name type="scientific">Dickeya phage vB_DsoM_AD1</name>
    <dbReference type="NCBI Taxonomy" id="2283029"/>
    <lineage>
        <taxon>Viruses</taxon>
        <taxon>Duplodnaviria</taxon>
        <taxon>Heunggongvirae</taxon>
        <taxon>Uroviricota</taxon>
        <taxon>Caudoviricetes</taxon>
        <taxon>Alexandravirus</taxon>
        <taxon>Alexandravirus AD1</taxon>
    </lineage>
</organism>
<proteinExistence type="predicted"/>
<name>A0A384ZXW9_9CAUD</name>
<keyword evidence="2" id="KW-1185">Reference proteome</keyword>
<reference evidence="1 2" key="1">
    <citation type="journal article" date="2018" name="Front. Microbiol.">
        <title>Jumbo Bacteriophages Are Represented Within an Increasing Diversity of Environmental Viruses Infecting the Emerging Phytopathogen, Dickeya solani.</title>
        <authorList>
            <person name="Day A.W."/>
            <person name="Ahn J."/>
            <person name="Salmond G.P.C."/>
        </authorList>
    </citation>
    <scope>NUCLEOTIDE SEQUENCE [LARGE SCALE GENOMIC DNA]</scope>
</reference>